<feature type="compositionally biased region" description="Low complexity" evidence="1">
    <location>
        <begin position="107"/>
        <end position="120"/>
    </location>
</feature>
<dbReference type="GeneID" id="59372165"/>
<evidence type="ECO:0000313" key="2">
    <source>
        <dbReference type="EMBL" id="KAF7416064.1"/>
    </source>
</evidence>
<feature type="region of interest" description="Disordered" evidence="1">
    <location>
        <begin position="39"/>
        <end position="133"/>
    </location>
</feature>
<accession>A0A8H6ZJL3</accession>
<dbReference type="EMBL" id="JACETU010000011">
    <property type="protein sequence ID" value="KAF7416064.1"/>
    <property type="molecule type" value="Genomic_DNA"/>
</dbReference>
<feature type="region of interest" description="Disordered" evidence="1">
    <location>
        <begin position="192"/>
        <end position="227"/>
    </location>
</feature>
<name>A0A8H6ZJL3_PLEOS</name>
<dbReference type="OrthoDB" id="10576983at2759"/>
<comment type="caution">
    <text evidence="2">The sequence shown here is derived from an EMBL/GenBank/DDBJ whole genome shotgun (WGS) entry which is preliminary data.</text>
</comment>
<evidence type="ECO:0000256" key="1">
    <source>
        <dbReference type="SAM" id="MobiDB-lite"/>
    </source>
</evidence>
<gene>
    <name evidence="2" type="ORF">PC9H_002324</name>
</gene>
<keyword evidence="3" id="KW-1185">Reference proteome</keyword>
<reference evidence="2" key="1">
    <citation type="submission" date="2019-07" db="EMBL/GenBank/DDBJ databases">
        <authorList>
            <person name="Palmer J.M."/>
        </authorList>
    </citation>
    <scope>NUCLEOTIDE SEQUENCE</scope>
    <source>
        <strain evidence="2">PC9</strain>
    </source>
</reference>
<proteinExistence type="predicted"/>
<dbReference type="AlphaFoldDB" id="A0A8H6ZJL3"/>
<dbReference type="RefSeq" id="XP_036625611.1">
    <property type="nucleotide sequence ID" value="XM_036771965.1"/>
</dbReference>
<dbReference type="Proteomes" id="UP000623687">
    <property type="component" value="Unassembled WGS sequence"/>
</dbReference>
<evidence type="ECO:0000313" key="3">
    <source>
        <dbReference type="Proteomes" id="UP000623687"/>
    </source>
</evidence>
<feature type="region of interest" description="Disordered" evidence="1">
    <location>
        <begin position="145"/>
        <end position="175"/>
    </location>
</feature>
<protein>
    <submittedName>
        <fullName evidence="2">Uncharacterized protein</fullName>
    </submittedName>
</protein>
<feature type="compositionally biased region" description="Basic and acidic residues" evidence="1">
    <location>
        <begin position="145"/>
        <end position="168"/>
    </location>
</feature>
<sequence length="297" mass="32362">MSRTYFPGSQARYNYYFAHGEHPLKYSVLSEELLGWRWPSPDSPPSRTSKAPDMLAPHECAEARPSHSVVPHSRPVAPRNSPPKSPGRACPNEDPKPNAANEHAHTPLSASTSPNAAASPVHRNASAPAQNPKDLENLEVSKGKENVAQDLSLDKLVEGVSGSHKDVNEPPPSRKRKVILILPKIIDASAPHKAGDAFASPPRKSKRGPAAAADGKGKTKRIRRKYTDREDDDGVKYKQCNLCEEAIYKSHKKHAPVCGKGLRNGAPSHADAATDSKIQCFILHTVVELLTKYFHSP</sequence>
<dbReference type="VEuPathDB" id="FungiDB:PC9H_002324"/>
<organism evidence="2 3">
    <name type="scientific">Pleurotus ostreatus</name>
    <name type="common">Oyster mushroom</name>
    <name type="synonym">White-rot fungus</name>
    <dbReference type="NCBI Taxonomy" id="5322"/>
    <lineage>
        <taxon>Eukaryota</taxon>
        <taxon>Fungi</taxon>
        <taxon>Dikarya</taxon>
        <taxon>Basidiomycota</taxon>
        <taxon>Agaricomycotina</taxon>
        <taxon>Agaricomycetes</taxon>
        <taxon>Agaricomycetidae</taxon>
        <taxon>Agaricales</taxon>
        <taxon>Pleurotineae</taxon>
        <taxon>Pleurotaceae</taxon>
        <taxon>Pleurotus</taxon>
    </lineage>
</organism>